<dbReference type="PANTHER" id="PTHR46889">
    <property type="entry name" value="TRANSPOSASE INSF FOR INSERTION SEQUENCE IS3B-RELATED"/>
    <property type="match status" value="1"/>
</dbReference>
<dbReference type="InterPro" id="IPR012337">
    <property type="entry name" value="RNaseH-like_sf"/>
</dbReference>
<dbReference type="InterPro" id="IPR050900">
    <property type="entry name" value="Transposase_IS3/IS150/IS904"/>
</dbReference>
<evidence type="ECO:0000313" key="6">
    <source>
        <dbReference type="Proteomes" id="UP000297403"/>
    </source>
</evidence>
<evidence type="ECO:0000259" key="4">
    <source>
        <dbReference type="PROSITE" id="PS50994"/>
    </source>
</evidence>
<comment type="function">
    <text evidence="2">Involved in the transposition of the insertion sequence IS3.</text>
</comment>
<dbReference type="Pfam" id="PF00665">
    <property type="entry name" value="rve"/>
    <property type="match status" value="1"/>
</dbReference>
<dbReference type="Pfam" id="PF13276">
    <property type="entry name" value="HTH_21"/>
    <property type="match status" value="1"/>
</dbReference>
<dbReference type="AlphaFoldDB" id="A0AAQ2HEB4"/>
<organism evidence="5 6">
    <name type="scientific">Cryobacterium shii</name>
    <dbReference type="NCBI Taxonomy" id="1259235"/>
    <lineage>
        <taxon>Bacteria</taxon>
        <taxon>Bacillati</taxon>
        <taxon>Actinomycetota</taxon>
        <taxon>Actinomycetes</taxon>
        <taxon>Micrococcales</taxon>
        <taxon>Microbacteriaceae</taxon>
        <taxon>Cryobacterium</taxon>
    </lineage>
</organism>
<proteinExistence type="inferred from homology"/>
<dbReference type="InterPro" id="IPR025948">
    <property type="entry name" value="HTH-like_dom"/>
</dbReference>
<name>A0AAQ2HEB4_9MICO</name>
<dbReference type="InterPro" id="IPR036397">
    <property type="entry name" value="RNaseH_sf"/>
</dbReference>
<dbReference type="EMBL" id="SOFY01000088">
    <property type="protein sequence ID" value="TFC41118.1"/>
    <property type="molecule type" value="Genomic_DNA"/>
</dbReference>
<keyword evidence="1" id="KW-0238">DNA-binding</keyword>
<dbReference type="GO" id="GO:0003677">
    <property type="term" value="F:DNA binding"/>
    <property type="evidence" value="ECO:0007669"/>
    <property type="project" value="UniProtKB-KW"/>
</dbReference>
<dbReference type="PROSITE" id="PS50994">
    <property type="entry name" value="INTEGRASE"/>
    <property type="match status" value="1"/>
</dbReference>
<evidence type="ECO:0000256" key="1">
    <source>
        <dbReference type="ARBA" id="ARBA00023125"/>
    </source>
</evidence>
<dbReference type="Gene3D" id="3.30.420.10">
    <property type="entry name" value="Ribonuclease H-like superfamily/Ribonuclease H"/>
    <property type="match status" value="1"/>
</dbReference>
<gene>
    <name evidence="5" type="ORF">E3O49_16065</name>
</gene>
<evidence type="ECO:0000256" key="2">
    <source>
        <dbReference type="ARBA" id="ARBA00037276"/>
    </source>
</evidence>
<reference evidence="5 6" key="1">
    <citation type="submission" date="2019-03" db="EMBL/GenBank/DDBJ databases">
        <title>Genomics of glacier-inhabiting Cryobacterium strains.</title>
        <authorList>
            <person name="Liu Q."/>
            <person name="Xin Y.-H."/>
        </authorList>
    </citation>
    <scope>NUCLEOTIDE SEQUENCE [LARGE SCALE GENOMIC DNA]</scope>
    <source>
        <strain evidence="6">TMT1-22</strain>
    </source>
</reference>
<dbReference type="InterPro" id="IPR048020">
    <property type="entry name" value="Transpos_IS3"/>
</dbReference>
<dbReference type="InterPro" id="IPR001584">
    <property type="entry name" value="Integrase_cat-core"/>
</dbReference>
<sequence length="221" mass="25037">MLAEKTNFTITRMVRLQEVSRSGYYAWVGRPPSPASLRRVHIEQKVAFFHGDSDEVYGAPRILADLRADGEIISRKTVAVTMKRLGLVGICPKKWKTTTIIDHADAYPVDAVKREWDTGSLNQVWVGDITYLRTWEGWVYLATVIDAHSRRVIGWAIADHMRTDLIQDALTMAMVLRGDRPATVIFHSDRGTQGGFNRSSQHLDYGGGIWDVRRVGWPRNS</sequence>
<dbReference type="Proteomes" id="UP000297403">
    <property type="component" value="Unassembled WGS sequence"/>
</dbReference>
<evidence type="ECO:0000313" key="5">
    <source>
        <dbReference type="EMBL" id="TFC41118.1"/>
    </source>
</evidence>
<dbReference type="NCBIfam" id="NF033516">
    <property type="entry name" value="transpos_IS3"/>
    <property type="match status" value="1"/>
</dbReference>
<comment type="caution">
    <text evidence="5">The sequence shown here is derived from an EMBL/GenBank/DDBJ whole genome shotgun (WGS) entry which is preliminary data.</text>
</comment>
<dbReference type="GO" id="GO:0015074">
    <property type="term" value="P:DNA integration"/>
    <property type="evidence" value="ECO:0007669"/>
    <property type="project" value="InterPro"/>
</dbReference>
<dbReference type="RefSeq" id="WP_134410888.1">
    <property type="nucleotide sequence ID" value="NZ_SOFY01000088.1"/>
</dbReference>
<dbReference type="PANTHER" id="PTHR46889:SF6">
    <property type="entry name" value="TRANSPOSASE INSF FOR INSERTION SEQUENCE IS3B"/>
    <property type="match status" value="1"/>
</dbReference>
<feature type="domain" description="Integrase catalytic" evidence="4">
    <location>
        <begin position="104"/>
        <end position="221"/>
    </location>
</feature>
<protein>
    <submittedName>
        <fullName evidence="5">IS3 family transposase</fullName>
    </submittedName>
</protein>
<feature type="non-terminal residue" evidence="5">
    <location>
        <position position="221"/>
    </location>
</feature>
<accession>A0AAQ2HEB4</accession>
<comment type="similarity">
    <text evidence="3">Belongs to the transposase IS3/IS150/IS904 family.</text>
</comment>
<dbReference type="SUPFAM" id="SSF53098">
    <property type="entry name" value="Ribonuclease H-like"/>
    <property type="match status" value="1"/>
</dbReference>
<keyword evidence="6" id="KW-1185">Reference proteome</keyword>
<evidence type="ECO:0000256" key="3">
    <source>
        <dbReference type="ARBA" id="ARBA00043964"/>
    </source>
</evidence>